<evidence type="ECO:0000313" key="1">
    <source>
        <dbReference type="EMBL" id="MBX45998.1"/>
    </source>
</evidence>
<accession>A0A2P2NU06</accession>
<proteinExistence type="predicted"/>
<dbReference type="EMBL" id="GGEC01065514">
    <property type="protein sequence ID" value="MBX45998.1"/>
    <property type="molecule type" value="Transcribed_RNA"/>
</dbReference>
<protein>
    <submittedName>
        <fullName evidence="1">Uncharacterized protein</fullName>
    </submittedName>
</protein>
<sequence>MENGTTRAKRSNVYLLFRQKWISNCIFFIIHGLSI</sequence>
<reference evidence="1" key="1">
    <citation type="submission" date="2018-02" db="EMBL/GenBank/DDBJ databases">
        <title>Rhizophora mucronata_Transcriptome.</title>
        <authorList>
            <person name="Meera S.P."/>
            <person name="Sreeshan A."/>
            <person name="Augustine A."/>
        </authorList>
    </citation>
    <scope>NUCLEOTIDE SEQUENCE</scope>
    <source>
        <tissue evidence="1">Leaf</tissue>
    </source>
</reference>
<dbReference type="AlphaFoldDB" id="A0A2P2NU06"/>
<name>A0A2P2NU06_RHIMU</name>
<organism evidence="1">
    <name type="scientific">Rhizophora mucronata</name>
    <name type="common">Asiatic mangrove</name>
    <dbReference type="NCBI Taxonomy" id="61149"/>
    <lineage>
        <taxon>Eukaryota</taxon>
        <taxon>Viridiplantae</taxon>
        <taxon>Streptophyta</taxon>
        <taxon>Embryophyta</taxon>
        <taxon>Tracheophyta</taxon>
        <taxon>Spermatophyta</taxon>
        <taxon>Magnoliopsida</taxon>
        <taxon>eudicotyledons</taxon>
        <taxon>Gunneridae</taxon>
        <taxon>Pentapetalae</taxon>
        <taxon>rosids</taxon>
        <taxon>fabids</taxon>
        <taxon>Malpighiales</taxon>
        <taxon>Rhizophoraceae</taxon>
        <taxon>Rhizophora</taxon>
    </lineage>
</organism>